<dbReference type="InterPro" id="IPR035899">
    <property type="entry name" value="DBL_dom_sf"/>
</dbReference>
<keyword evidence="5" id="KW-1185">Reference proteome</keyword>
<dbReference type="InterPro" id="IPR011993">
    <property type="entry name" value="PH-like_dom_sf"/>
</dbReference>
<evidence type="ECO:0008006" key="6">
    <source>
        <dbReference type="Google" id="ProtNLM"/>
    </source>
</evidence>
<feature type="compositionally biased region" description="Polar residues" evidence="1">
    <location>
        <begin position="39"/>
        <end position="48"/>
    </location>
</feature>
<dbReference type="InterPro" id="IPR051835">
    <property type="entry name" value="RAC1-GEF"/>
</dbReference>
<dbReference type="SUPFAM" id="SSF50729">
    <property type="entry name" value="PH domain-like"/>
    <property type="match status" value="2"/>
</dbReference>
<dbReference type="SMART" id="SM00233">
    <property type="entry name" value="PH"/>
    <property type="match status" value="2"/>
</dbReference>
<reference evidence="4 5" key="1">
    <citation type="submission" date="2023-08" db="EMBL/GenBank/DDBJ databases">
        <title>A Necator americanus chromosomal reference genome.</title>
        <authorList>
            <person name="Ilik V."/>
            <person name="Petrzelkova K.J."/>
            <person name="Pardy F."/>
            <person name="Fuh T."/>
            <person name="Niatou-Singa F.S."/>
            <person name="Gouil Q."/>
            <person name="Baker L."/>
            <person name="Ritchie M.E."/>
            <person name="Jex A.R."/>
            <person name="Gazzola D."/>
            <person name="Li H."/>
            <person name="Toshio Fujiwara R."/>
            <person name="Zhan B."/>
            <person name="Aroian R.V."/>
            <person name="Pafco B."/>
            <person name="Schwarz E.M."/>
        </authorList>
    </citation>
    <scope>NUCLEOTIDE SEQUENCE [LARGE SCALE GENOMIC DNA]</scope>
    <source>
        <strain evidence="4 5">Aroian</strain>
        <tissue evidence="4">Whole animal</tissue>
    </source>
</reference>
<feature type="compositionally biased region" description="Low complexity" evidence="1">
    <location>
        <begin position="49"/>
        <end position="63"/>
    </location>
</feature>
<gene>
    <name evidence="4" type="primary">Necator_chrX.g26368</name>
    <name evidence="4" type="ORF">RB195_026201</name>
</gene>
<dbReference type="SUPFAM" id="SSF48065">
    <property type="entry name" value="DBL homology domain (DH-domain)"/>
    <property type="match status" value="1"/>
</dbReference>
<proteinExistence type="predicted"/>
<protein>
    <recommendedName>
        <fullName evidence="6">PH domain protein</fullName>
    </recommendedName>
</protein>
<evidence type="ECO:0000313" key="5">
    <source>
        <dbReference type="Proteomes" id="UP001303046"/>
    </source>
</evidence>
<feature type="domain" description="DH" evidence="3">
    <location>
        <begin position="127"/>
        <end position="308"/>
    </location>
</feature>
<dbReference type="EMBL" id="JAVFWL010000006">
    <property type="protein sequence ID" value="KAK6766781.1"/>
    <property type="molecule type" value="Genomic_DNA"/>
</dbReference>
<dbReference type="Proteomes" id="UP001303046">
    <property type="component" value="Unassembled WGS sequence"/>
</dbReference>
<evidence type="ECO:0000313" key="4">
    <source>
        <dbReference type="EMBL" id="KAK6766781.1"/>
    </source>
</evidence>
<dbReference type="Gene3D" id="1.20.900.10">
    <property type="entry name" value="Dbl homology (DH) domain"/>
    <property type="match status" value="1"/>
</dbReference>
<dbReference type="Gene3D" id="2.30.29.30">
    <property type="entry name" value="Pleckstrin-homology domain (PH domain)/Phosphotyrosine-binding domain (PTB)"/>
    <property type="match status" value="2"/>
</dbReference>
<accession>A0ABR1EY21</accession>
<evidence type="ECO:0000259" key="2">
    <source>
        <dbReference type="PROSITE" id="PS50003"/>
    </source>
</evidence>
<feature type="region of interest" description="Disordered" evidence="1">
    <location>
        <begin position="75"/>
        <end position="97"/>
    </location>
</feature>
<feature type="region of interest" description="Disordered" evidence="1">
    <location>
        <begin position="449"/>
        <end position="468"/>
    </location>
</feature>
<dbReference type="PANTHER" id="PTHR45858:SF5">
    <property type="entry name" value="MOESIN_EZRIN_RADIXIN HOMOLOG 1"/>
    <property type="match status" value="1"/>
</dbReference>
<dbReference type="Pfam" id="PF00169">
    <property type="entry name" value="PH"/>
    <property type="match status" value="1"/>
</dbReference>
<sequence>MSTSYSAKSVYGVNSTFSSEPAISSDIYKLSKKVEKTASLGSQKSQINGRSDSSDSGSESIGGTIYSKEFSGAKKSSQGSLTLGKSPKSPVAANNRQDTETWPDLSIACIDYDDATLFNKEAVQADMYTNIFEDLLDHERSAARDFRLVCECLPRLIAPFLESSGVVVQLSKKLKDLKDAQSTFLEDISSMENPSQLAQRVLCMTHNILPILTSLLEQYPIYIAALDQLAKSNQEFRAAMTNLEESSQCYIPLNWILLKILHRIIAWRPILTRMVEWQLSEGVNDTDIGPVRVALEKISRFAENSCKQRESISEFVALLQLECDTGTKGMLTQPSRRLLRFGWVLRWSQRGLSPRMLLLFSDAVLLAHRSTDTPFAISVELKLKGLLVEDGDSFNVTGQRDDVFTLHMGKKSVILLSPAKDDWVKDISTAVKEDVRNRLDLPSIQIDNHERNSTMENGEPLDDAQAKDRPKKLTPLQVCWHRKSTLNIHQIHDIVEVSQSGYLLRKLRNSNGWQKLWTELTSHTLFFYKMHQDDVPLANLPLLEYKLCMPSVTDRIHHSNCFKLVYSNHEYFFRTNGSYSFQRWTEAIRKAAISQTVPDIVTALSLRI</sequence>
<dbReference type="PROSITE" id="PS50010">
    <property type="entry name" value="DH_2"/>
    <property type="match status" value="1"/>
</dbReference>
<dbReference type="InterPro" id="IPR001849">
    <property type="entry name" value="PH_domain"/>
</dbReference>
<feature type="domain" description="PH" evidence="2">
    <location>
        <begin position="496"/>
        <end position="593"/>
    </location>
</feature>
<dbReference type="InterPro" id="IPR000219">
    <property type="entry name" value="DH_dom"/>
</dbReference>
<evidence type="ECO:0000259" key="3">
    <source>
        <dbReference type="PROSITE" id="PS50010"/>
    </source>
</evidence>
<name>A0ABR1EY21_NECAM</name>
<dbReference type="PROSITE" id="PS50003">
    <property type="entry name" value="PH_DOMAIN"/>
    <property type="match status" value="1"/>
</dbReference>
<dbReference type="PANTHER" id="PTHR45858">
    <property type="entry name" value="FERM DOMAIN CONTAINING PROTEIN"/>
    <property type="match status" value="1"/>
</dbReference>
<organism evidence="4 5">
    <name type="scientific">Necator americanus</name>
    <name type="common">Human hookworm</name>
    <dbReference type="NCBI Taxonomy" id="51031"/>
    <lineage>
        <taxon>Eukaryota</taxon>
        <taxon>Metazoa</taxon>
        <taxon>Ecdysozoa</taxon>
        <taxon>Nematoda</taxon>
        <taxon>Chromadorea</taxon>
        <taxon>Rhabditida</taxon>
        <taxon>Rhabditina</taxon>
        <taxon>Rhabditomorpha</taxon>
        <taxon>Strongyloidea</taxon>
        <taxon>Ancylostomatidae</taxon>
        <taxon>Bunostominae</taxon>
        <taxon>Necator</taxon>
    </lineage>
</organism>
<comment type="caution">
    <text evidence="4">The sequence shown here is derived from an EMBL/GenBank/DDBJ whole genome shotgun (WGS) entry which is preliminary data.</text>
</comment>
<evidence type="ECO:0000256" key="1">
    <source>
        <dbReference type="SAM" id="MobiDB-lite"/>
    </source>
</evidence>
<feature type="region of interest" description="Disordered" evidence="1">
    <location>
        <begin position="38"/>
        <end position="63"/>
    </location>
</feature>